<evidence type="ECO:0000256" key="7">
    <source>
        <dbReference type="ARBA" id="ARBA00022777"/>
    </source>
</evidence>
<evidence type="ECO:0000256" key="9">
    <source>
        <dbReference type="ARBA" id="ARBA00022975"/>
    </source>
</evidence>
<evidence type="ECO:0000256" key="1">
    <source>
        <dbReference type="ARBA" id="ARBA00004791"/>
    </source>
</evidence>
<feature type="compositionally biased region" description="Basic residues" evidence="11">
    <location>
        <begin position="281"/>
        <end position="297"/>
    </location>
</feature>
<proteinExistence type="inferred from homology"/>
<dbReference type="NCBIfam" id="TIGR02076">
    <property type="entry name" value="pyrH_arch"/>
    <property type="match status" value="1"/>
</dbReference>
<comment type="pathway">
    <text evidence="1">Pyrimidine metabolism; CTP biosynthesis via de novo pathway; UDP from UMP (UMPK route): step 1/1.</text>
</comment>
<comment type="caution">
    <text evidence="13">The sequence shown here is derived from an EMBL/GenBank/DDBJ whole genome shotgun (WGS) entry which is preliminary data.</text>
</comment>
<protein>
    <recommendedName>
        <fullName evidence="3">UMP kinase</fullName>
        <ecNumber evidence="3">2.7.4.22</ecNumber>
    </recommendedName>
    <alternativeName>
        <fullName evidence="10">Uridine monophosphate kinase</fullName>
    </alternativeName>
</protein>
<dbReference type="Gene3D" id="3.40.1160.10">
    <property type="entry name" value="Acetylglutamate kinase-like"/>
    <property type="match status" value="1"/>
</dbReference>
<dbReference type="GO" id="GO:0005524">
    <property type="term" value="F:ATP binding"/>
    <property type="evidence" value="ECO:0007669"/>
    <property type="project" value="UniProtKB-KW"/>
</dbReference>
<feature type="compositionally biased region" description="Polar residues" evidence="11">
    <location>
        <begin position="25"/>
        <end position="34"/>
    </location>
</feature>
<evidence type="ECO:0000256" key="10">
    <source>
        <dbReference type="ARBA" id="ARBA00032092"/>
    </source>
</evidence>
<comment type="similarity">
    <text evidence="2">Belongs to the UMP kinase family.</text>
</comment>
<keyword evidence="8" id="KW-0067">ATP-binding</keyword>
<evidence type="ECO:0000256" key="8">
    <source>
        <dbReference type="ARBA" id="ARBA00022840"/>
    </source>
</evidence>
<dbReference type="InterPro" id="IPR001048">
    <property type="entry name" value="Asp/Glu/Uridylate_kinase"/>
</dbReference>
<keyword evidence="9" id="KW-0665">Pyrimidine biosynthesis</keyword>
<name>A0A938YPJ1_9ARCH</name>
<keyword evidence="5" id="KW-0808">Transferase</keyword>
<gene>
    <name evidence="13" type="primary">pyrH</name>
    <name evidence="13" type="ORF">JW744_05665</name>
</gene>
<dbReference type="PANTHER" id="PTHR42833">
    <property type="entry name" value="URIDYLATE KINASE"/>
    <property type="match status" value="1"/>
</dbReference>
<feature type="domain" description="Aspartate/glutamate/uridylate kinase" evidence="12">
    <location>
        <begin position="39"/>
        <end position="232"/>
    </location>
</feature>
<keyword evidence="7 13" id="KW-0418">Kinase</keyword>
<feature type="region of interest" description="Disordered" evidence="11">
    <location>
        <begin position="270"/>
        <end position="313"/>
    </location>
</feature>
<evidence type="ECO:0000256" key="3">
    <source>
        <dbReference type="ARBA" id="ARBA00012899"/>
    </source>
</evidence>
<dbReference type="EC" id="2.7.4.22" evidence="3"/>
<accession>A0A938YPJ1</accession>
<evidence type="ECO:0000256" key="4">
    <source>
        <dbReference type="ARBA" id="ARBA00022490"/>
    </source>
</evidence>
<evidence type="ECO:0000259" key="12">
    <source>
        <dbReference type="Pfam" id="PF00696"/>
    </source>
</evidence>
<keyword evidence="6" id="KW-0547">Nucleotide-binding</keyword>
<sequence length="313" mass="33736">MSMFEGMFEIFNEKDSGSETEISRPASSTQPSYSPPSNVFVVSVGGSILMDGKPSSEAILAVSSCLNELIRNGHKLVLVVGGGKIARDYVNAAKALGANNFELDELGIRITRANASLLLSSIETAHPEVLTDVKQSAEILAQGKTPVYGGLMPGFTTDAVAALLAEYLNATFINLSNVEGIFTADPAAHPSARLYHELGYGRLLEILISNAMKPSQNLILDLPAAMILKRSSLTALFLSGHNLENFKAAVQGLSFTGTVVRPDASELLEGDEEEDLLAKKPSPRRKAAKRKAKKKKTARFEDEEELDPDKIEF</sequence>
<dbReference type="Pfam" id="PF00696">
    <property type="entry name" value="AA_kinase"/>
    <property type="match status" value="1"/>
</dbReference>
<reference evidence="13" key="1">
    <citation type="submission" date="2021-01" db="EMBL/GenBank/DDBJ databases">
        <title>Active Sulfur Cycling in an Early Earth Analoge.</title>
        <authorList>
            <person name="Hahn C.R."/>
            <person name="Youssef N.H."/>
            <person name="Elshahed M."/>
        </authorList>
    </citation>
    <scope>NUCLEOTIDE SEQUENCE</scope>
    <source>
        <strain evidence="13">Zod_Metabat.1151</strain>
    </source>
</reference>
<evidence type="ECO:0000256" key="2">
    <source>
        <dbReference type="ARBA" id="ARBA00007614"/>
    </source>
</evidence>
<keyword evidence="4" id="KW-0963">Cytoplasm</keyword>
<evidence type="ECO:0000313" key="14">
    <source>
        <dbReference type="Proteomes" id="UP000809243"/>
    </source>
</evidence>
<dbReference type="PANTHER" id="PTHR42833:SF4">
    <property type="entry name" value="URIDYLATE KINASE PUMPKIN, CHLOROPLASTIC"/>
    <property type="match status" value="1"/>
</dbReference>
<evidence type="ECO:0000313" key="13">
    <source>
        <dbReference type="EMBL" id="MBN2067928.1"/>
    </source>
</evidence>
<feature type="region of interest" description="Disordered" evidence="11">
    <location>
        <begin position="15"/>
        <end position="34"/>
    </location>
</feature>
<evidence type="ECO:0000256" key="6">
    <source>
        <dbReference type="ARBA" id="ARBA00022741"/>
    </source>
</evidence>
<organism evidence="13 14">
    <name type="scientific">Candidatus Iainarchaeum sp</name>
    <dbReference type="NCBI Taxonomy" id="3101447"/>
    <lineage>
        <taxon>Archaea</taxon>
        <taxon>Candidatus Iainarchaeota</taxon>
        <taxon>Candidatus Iainarchaeia</taxon>
        <taxon>Candidatus Iainarchaeales</taxon>
        <taxon>Candidatus Iainarchaeaceae</taxon>
        <taxon>Candidatus Iainarchaeum</taxon>
    </lineage>
</organism>
<dbReference type="Proteomes" id="UP000809243">
    <property type="component" value="Unassembled WGS sequence"/>
</dbReference>
<evidence type="ECO:0000256" key="11">
    <source>
        <dbReference type="SAM" id="MobiDB-lite"/>
    </source>
</evidence>
<dbReference type="SUPFAM" id="SSF53633">
    <property type="entry name" value="Carbamate kinase-like"/>
    <property type="match status" value="1"/>
</dbReference>
<evidence type="ECO:0000256" key="5">
    <source>
        <dbReference type="ARBA" id="ARBA00022679"/>
    </source>
</evidence>
<dbReference type="InterPro" id="IPR036393">
    <property type="entry name" value="AceGlu_kinase-like_sf"/>
</dbReference>
<dbReference type="GO" id="GO:0006225">
    <property type="term" value="P:UDP biosynthetic process"/>
    <property type="evidence" value="ECO:0007669"/>
    <property type="project" value="TreeGrafter"/>
</dbReference>
<dbReference type="GO" id="GO:0033862">
    <property type="term" value="F:UMP kinase activity"/>
    <property type="evidence" value="ECO:0007669"/>
    <property type="project" value="UniProtKB-EC"/>
</dbReference>
<dbReference type="EMBL" id="JAFGDB010000100">
    <property type="protein sequence ID" value="MBN2067928.1"/>
    <property type="molecule type" value="Genomic_DNA"/>
</dbReference>
<dbReference type="AlphaFoldDB" id="A0A938YPJ1"/>
<dbReference type="InterPro" id="IPR011818">
    <property type="entry name" value="Uridylate_kinase_arch/spir"/>
</dbReference>